<evidence type="ECO:0000256" key="1">
    <source>
        <dbReference type="ARBA" id="ARBA00004651"/>
    </source>
</evidence>
<dbReference type="Gene3D" id="1.20.1250.20">
    <property type="entry name" value="MFS general substrate transporter like domains"/>
    <property type="match status" value="1"/>
</dbReference>
<keyword evidence="3 6" id="KW-0812">Transmembrane</keyword>
<evidence type="ECO:0000256" key="3">
    <source>
        <dbReference type="ARBA" id="ARBA00022692"/>
    </source>
</evidence>
<feature type="transmembrane region" description="Helical" evidence="6">
    <location>
        <begin position="143"/>
        <end position="165"/>
    </location>
</feature>
<gene>
    <name evidence="8" type="ORF">BJ981_007272</name>
</gene>
<keyword evidence="2" id="KW-1003">Cell membrane</keyword>
<dbReference type="Pfam" id="PF07690">
    <property type="entry name" value="MFS_1"/>
    <property type="match status" value="1"/>
</dbReference>
<feature type="transmembrane region" description="Helical" evidence="6">
    <location>
        <begin position="287"/>
        <end position="306"/>
    </location>
</feature>
<reference evidence="8 9" key="1">
    <citation type="submission" date="2020-08" db="EMBL/GenBank/DDBJ databases">
        <title>Sequencing the genomes of 1000 actinobacteria strains.</title>
        <authorList>
            <person name="Klenk H.-P."/>
        </authorList>
    </citation>
    <scope>NUCLEOTIDE SEQUENCE [LARGE SCALE GENOMIC DNA]</scope>
    <source>
        <strain evidence="8 9">DSM 45790</strain>
    </source>
</reference>
<proteinExistence type="predicted"/>
<keyword evidence="9" id="KW-1185">Reference proteome</keyword>
<feature type="transmembrane region" description="Helical" evidence="6">
    <location>
        <begin position="54"/>
        <end position="74"/>
    </location>
</feature>
<evidence type="ECO:0000256" key="6">
    <source>
        <dbReference type="SAM" id="Phobius"/>
    </source>
</evidence>
<evidence type="ECO:0000256" key="2">
    <source>
        <dbReference type="ARBA" id="ARBA00022475"/>
    </source>
</evidence>
<dbReference type="EMBL" id="JACHBR010000003">
    <property type="protein sequence ID" value="MBB5631486.1"/>
    <property type="molecule type" value="Genomic_DNA"/>
</dbReference>
<dbReference type="GO" id="GO:0005886">
    <property type="term" value="C:plasma membrane"/>
    <property type="evidence" value="ECO:0007669"/>
    <property type="project" value="UniProtKB-SubCell"/>
</dbReference>
<accession>A0A7W8ZCH3</accession>
<protein>
    <submittedName>
        <fullName evidence="8">Putative MFS family arabinose efflux permease</fullName>
    </submittedName>
</protein>
<dbReference type="InterPro" id="IPR036259">
    <property type="entry name" value="MFS_trans_sf"/>
</dbReference>
<feature type="transmembrane region" description="Helical" evidence="6">
    <location>
        <begin position="369"/>
        <end position="392"/>
    </location>
</feature>
<feature type="domain" description="Major facilitator superfamily (MFS) profile" evidence="7">
    <location>
        <begin position="16"/>
        <end position="393"/>
    </location>
</feature>
<feature type="transmembrane region" description="Helical" evidence="6">
    <location>
        <begin position="312"/>
        <end position="331"/>
    </location>
</feature>
<dbReference type="InterPro" id="IPR050189">
    <property type="entry name" value="MFS_Efflux_Transporters"/>
</dbReference>
<feature type="transmembrane region" description="Helical" evidence="6">
    <location>
        <begin position="255"/>
        <end position="275"/>
    </location>
</feature>
<evidence type="ECO:0000259" key="7">
    <source>
        <dbReference type="PROSITE" id="PS50850"/>
    </source>
</evidence>
<dbReference type="GO" id="GO:0022857">
    <property type="term" value="F:transmembrane transporter activity"/>
    <property type="evidence" value="ECO:0007669"/>
    <property type="project" value="InterPro"/>
</dbReference>
<dbReference type="InterPro" id="IPR011701">
    <property type="entry name" value="MFS"/>
</dbReference>
<comment type="caution">
    <text evidence="8">The sequence shown here is derived from an EMBL/GenBank/DDBJ whole genome shotgun (WGS) entry which is preliminary data.</text>
</comment>
<feature type="transmembrane region" description="Helical" evidence="6">
    <location>
        <begin position="224"/>
        <end position="243"/>
    </location>
</feature>
<dbReference type="CDD" id="cd17324">
    <property type="entry name" value="MFS_NepI_like"/>
    <property type="match status" value="1"/>
</dbReference>
<evidence type="ECO:0000256" key="4">
    <source>
        <dbReference type="ARBA" id="ARBA00022989"/>
    </source>
</evidence>
<evidence type="ECO:0000313" key="9">
    <source>
        <dbReference type="Proteomes" id="UP000588112"/>
    </source>
</evidence>
<organism evidence="8 9">
    <name type="scientific">Sphaerisporangium krabiense</name>
    <dbReference type="NCBI Taxonomy" id="763782"/>
    <lineage>
        <taxon>Bacteria</taxon>
        <taxon>Bacillati</taxon>
        <taxon>Actinomycetota</taxon>
        <taxon>Actinomycetes</taxon>
        <taxon>Streptosporangiales</taxon>
        <taxon>Streptosporangiaceae</taxon>
        <taxon>Sphaerisporangium</taxon>
    </lineage>
</organism>
<name>A0A7W8ZCH3_9ACTN</name>
<comment type="subcellular location">
    <subcellularLocation>
        <location evidence="1">Cell membrane</location>
        <topology evidence="1">Multi-pass membrane protein</topology>
    </subcellularLocation>
</comment>
<dbReference type="InterPro" id="IPR020846">
    <property type="entry name" value="MFS_dom"/>
</dbReference>
<dbReference type="SUPFAM" id="SSF103473">
    <property type="entry name" value="MFS general substrate transporter"/>
    <property type="match status" value="1"/>
</dbReference>
<dbReference type="Proteomes" id="UP000588112">
    <property type="component" value="Unassembled WGS sequence"/>
</dbReference>
<dbReference type="PROSITE" id="PS50850">
    <property type="entry name" value="MFS"/>
    <property type="match status" value="1"/>
</dbReference>
<feature type="transmembrane region" description="Helical" evidence="6">
    <location>
        <begin position="171"/>
        <end position="190"/>
    </location>
</feature>
<dbReference type="PANTHER" id="PTHR43124:SF3">
    <property type="entry name" value="CHLORAMPHENICOL EFFLUX PUMP RV0191"/>
    <property type="match status" value="1"/>
</dbReference>
<sequence>MTMTDISLATRARWLAVFSVSVGTFTLVTSEMLPVGLLTSIAATLGVSDGTAGLMMSAPGLVAAVCAPVLAFATRGLDRRVTLMGLMALLAVADLAGAFAPNYPVMLAARVLTGVSIGGFWAFAAGLGVRLVPEGAVGRATSIILAGVSVASVLGVPVGTFISSFAGWRTAFAAMGVLALALVALLATTLPPLPGEPRTRASEPSPRATPVRAPQAWLSGPLKVVLVLTVLIVSGHFAAYTYVRPFLEQISHAGPAFVGAALLLYGAAGVAGNFAAGAWAARNPRPVLVVLAVLIALATVALPLIGLPLAVLVVWGLGYGGVGVTLQLWIMRSGGGEMGTALFVGAFNVSIALGSFAGGRVVDGVSLSAVMWVGAALATVSAAVAALSGRAFGDDPRGRSRR</sequence>
<feature type="transmembrane region" description="Helical" evidence="6">
    <location>
        <begin position="81"/>
        <end position="101"/>
    </location>
</feature>
<dbReference type="AlphaFoldDB" id="A0A7W8ZCH3"/>
<keyword evidence="4 6" id="KW-1133">Transmembrane helix</keyword>
<dbReference type="PANTHER" id="PTHR43124">
    <property type="entry name" value="PURINE EFFLUX PUMP PBUE"/>
    <property type="match status" value="1"/>
</dbReference>
<keyword evidence="5 6" id="KW-0472">Membrane</keyword>
<evidence type="ECO:0000313" key="8">
    <source>
        <dbReference type="EMBL" id="MBB5631486.1"/>
    </source>
</evidence>
<feature type="transmembrane region" description="Helical" evidence="6">
    <location>
        <begin position="107"/>
        <end position="131"/>
    </location>
</feature>
<dbReference type="RefSeq" id="WP_184617967.1">
    <property type="nucleotide sequence ID" value="NZ_BOOS01000007.1"/>
</dbReference>
<evidence type="ECO:0000256" key="5">
    <source>
        <dbReference type="ARBA" id="ARBA00023136"/>
    </source>
</evidence>
<feature type="transmembrane region" description="Helical" evidence="6">
    <location>
        <begin position="338"/>
        <end position="357"/>
    </location>
</feature>